<sequence>MFRKSMAAMAVAALLALGGAQAAFADDTDGVTNDHGYTPVTTDTASLVGSSAVGTCENGAPWITYNLKMSDPDKTATSHTATLTLQSGSHSQTIPLGTLNAHDELSGKVLWPGAKIVNGVPVLWPGWTTDDNGKLVPTSGNFAWTRGNVTAIIEVNPSLKLTLSYPPETSACANPPAAASVTDNAGILAVTGLSVPVIPIAIGGGIVLLAGAGLLLARRRRHS</sequence>
<evidence type="ECO:0000256" key="1">
    <source>
        <dbReference type="ARBA" id="ARBA00022512"/>
    </source>
</evidence>
<proteinExistence type="predicted"/>
<dbReference type="Proteomes" id="UP001214553">
    <property type="component" value="Chromosome"/>
</dbReference>
<dbReference type="RefSeq" id="WP_275279777.1">
    <property type="nucleotide sequence ID" value="NZ_CP119108.1"/>
</dbReference>
<accession>A0ABY8C1T8</accession>
<keyword evidence="3 6" id="KW-0732">Signal</keyword>
<evidence type="ECO:0000259" key="7">
    <source>
        <dbReference type="PROSITE" id="PS50847"/>
    </source>
</evidence>
<evidence type="ECO:0000256" key="4">
    <source>
        <dbReference type="ARBA" id="ARBA00023088"/>
    </source>
</evidence>
<organism evidence="8 9">
    <name type="scientific">Microbacterium horticulturae</name>
    <dbReference type="NCBI Taxonomy" id="3028316"/>
    <lineage>
        <taxon>Bacteria</taxon>
        <taxon>Bacillati</taxon>
        <taxon>Actinomycetota</taxon>
        <taxon>Actinomycetes</taxon>
        <taxon>Micrococcales</taxon>
        <taxon>Microbacteriaceae</taxon>
        <taxon>Microbacterium</taxon>
    </lineage>
</organism>
<dbReference type="PROSITE" id="PS50847">
    <property type="entry name" value="GRAM_POS_ANCHORING"/>
    <property type="match status" value="1"/>
</dbReference>
<keyword evidence="5" id="KW-0472">Membrane</keyword>
<evidence type="ECO:0000313" key="8">
    <source>
        <dbReference type="EMBL" id="WEG10416.1"/>
    </source>
</evidence>
<keyword evidence="5" id="KW-1133">Transmembrane helix</keyword>
<name>A0ABY8C1T8_9MICO</name>
<evidence type="ECO:0000256" key="3">
    <source>
        <dbReference type="ARBA" id="ARBA00022729"/>
    </source>
</evidence>
<evidence type="ECO:0000256" key="6">
    <source>
        <dbReference type="SAM" id="SignalP"/>
    </source>
</evidence>
<keyword evidence="5" id="KW-0812">Transmembrane</keyword>
<dbReference type="InterPro" id="IPR019931">
    <property type="entry name" value="LPXTG_anchor"/>
</dbReference>
<feature type="transmembrane region" description="Helical" evidence="5">
    <location>
        <begin position="197"/>
        <end position="217"/>
    </location>
</feature>
<gene>
    <name evidence="8" type="ORF">PU630_07695</name>
</gene>
<keyword evidence="1" id="KW-0134">Cell wall</keyword>
<keyword evidence="4" id="KW-0572">Peptidoglycan-anchor</keyword>
<feature type="signal peptide" evidence="6">
    <location>
        <begin position="1"/>
        <end position="25"/>
    </location>
</feature>
<reference evidence="8 9" key="1">
    <citation type="submission" date="2023-03" db="EMBL/GenBank/DDBJ databases">
        <title>Genome sequence of Microbacterium sp. KACC 23027.</title>
        <authorList>
            <person name="Kim S."/>
            <person name="Heo J."/>
            <person name="Kwon S.-W."/>
        </authorList>
    </citation>
    <scope>NUCLEOTIDE SEQUENCE [LARGE SCALE GENOMIC DNA]</scope>
    <source>
        <strain evidence="8 9">KACC 23027</strain>
    </source>
</reference>
<feature type="chain" id="PRO_5046526736" evidence="6">
    <location>
        <begin position="26"/>
        <end position="223"/>
    </location>
</feature>
<evidence type="ECO:0000256" key="5">
    <source>
        <dbReference type="SAM" id="Phobius"/>
    </source>
</evidence>
<evidence type="ECO:0000313" key="9">
    <source>
        <dbReference type="Proteomes" id="UP001214553"/>
    </source>
</evidence>
<evidence type="ECO:0000256" key="2">
    <source>
        <dbReference type="ARBA" id="ARBA00022525"/>
    </source>
</evidence>
<dbReference type="EMBL" id="CP119108">
    <property type="protein sequence ID" value="WEG10416.1"/>
    <property type="molecule type" value="Genomic_DNA"/>
</dbReference>
<keyword evidence="9" id="KW-1185">Reference proteome</keyword>
<protein>
    <submittedName>
        <fullName evidence="8">Cell wall protein</fullName>
    </submittedName>
</protein>
<feature type="domain" description="Gram-positive cocci surface proteins LPxTG" evidence="7">
    <location>
        <begin position="188"/>
        <end position="223"/>
    </location>
</feature>
<keyword evidence="2" id="KW-0964">Secreted</keyword>